<reference evidence="1 2" key="1">
    <citation type="submission" date="2018-11" db="EMBL/GenBank/DDBJ databases">
        <authorList>
            <consortium name="Pathogen Informatics"/>
        </authorList>
    </citation>
    <scope>NUCLEOTIDE SEQUENCE [LARGE SCALE GENOMIC DNA]</scope>
    <source>
        <strain evidence="1 2">Egypt</strain>
    </source>
</reference>
<organism evidence="1 2">
    <name type="scientific">Echinostoma caproni</name>
    <dbReference type="NCBI Taxonomy" id="27848"/>
    <lineage>
        <taxon>Eukaryota</taxon>
        <taxon>Metazoa</taxon>
        <taxon>Spiralia</taxon>
        <taxon>Lophotrochozoa</taxon>
        <taxon>Platyhelminthes</taxon>
        <taxon>Trematoda</taxon>
        <taxon>Digenea</taxon>
        <taxon>Plagiorchiida</taxon>
        <taxon>Echinostomata</taxon>
        <taxon>Echinostomatoidea</taxon>
        <taxon>Echinostomatidae</taxon>
        <taxon>Echinostoma</taxon>
    </lineage>
</organism>
<evidence type="ECO:0000313" key="2">
    <source>
        <dbReference type="Proteomes" id="UP000272942"/>
    </source>
</evidence>
<evidence type="ECO:0000313" key="1">
    <source>
        <dbReference type="EMBL" id="VDP35263.1"/>
    </source>
</evidence>
<accession>A0A3P8GLC4</accession>
<proteinExistence type="predicted"/>
<dbReference type="Proteomes" id="UP000272942">
    <property type="component" value="Unassembled WGS sequence"/>
</dbReference>
<protein>
    <submittedName>
        <fullName evidence="1">Uncharacterized protein</fullName>
    </submittedName>
</protein>
<gene>
    <name evidence="1" type="ORF">ECPE_LOCUS1238</name>
</gene>
<dbReference type="AlphaFoldDB" id="A0A3P8GLC4"/>
<name>A0A3P8GLC4_9TREM</name>
<sequence>MSAFCLKRLLDGCRSPLALDLWPSLMCGDGWAGVSHTSTMVHTMSNQSACSHTGIDRPNTVMTPDLLTLIYKTSDMRIRKVLMGCHGFCYK</sequence>
<dbReference type="EMBL" id="UZAN01006539">
    <property type="protein sequence ID" value="VDP35263.1"/>
    <property type="molecule type" value="Genomic_DNA"/>
</dbReference>
<keyword evidence="2" id="KW-1185">Reference proteome</keyword>